<proteinExistence type="predicted"/>
<protein>
    <submittedName>
        <fullName evidence="8">CopD family protein</fullName>
    </submittedName>
</protein>
<dbReference type="PANTHER" id="PTHR34820:SF4">
    <property type="entry name" value="INNER MEMBRANE PROTEIN YEBZ"/>
    <property type="match status" value="1"/>
</dbReference>
<keyword evidence="2" id="KW-1003">Cell membrane</keyword>
<reference evidence="8 9" key="1">
    <citation type="submission" date="2024-03" db="EMBL/GenBank/DDBJ databases">
        <title>Draft genome sequence of Pseudonocardia sp. DW16-2.</title>
        <authorList>
            <person name="Duangmal K."/>
        </authorList>
    </citation>
    <scope>NUCLEOTIDE SEQUENCE [LARGE SCALE GENOMIC DNA]</scope>
    <source>
        <strain evidence="8 9">DW16-2</strain>
    </source>
</reference>
<dbReference type="InterPro" id="IPR008457">
    <property type="entry name" value="Cu-R_CopD_dom"/>
</dbReference>
<accession>A0ABU8T8T7</accession>
<evidence type="ECO:0000256" key="4">
    <source>
        <dbReference type="ARBA" id="ARBA00022989"/>
    </source>
</evidence>
<comment type="caution">
    <text evidence="8">The sequence shown here is derived from an EMBL/GenBank/DDBJ whole genome shotgun (WGS) entry which is preliminary data.</text>
</comment>
<feature type="transmembrane region" description="Helical" evidence="6">
    <location>
        <begin position="138"/>
        <end position="160"/>
    </location>
</feature>
<feature type="transmembrane region" description="Helical" evidence="6">
    <location>
        <begin position="239"/>
        <end position="260"/>
    </location>
</feature>
<dbReference type="InterPro" id="IPR032694">
    <property type="entry name" value="CopC/D"/>
</dbReference>
<dbReference type="Proteomes" id="UP001364211">
    <property type="component" value="Unassembled WGS sequence"/>
</dbReference>
<feature type="transmembrane region" description="Helical" evidence="6">
    <location>
        <begin position="106"/>
        <end position="126"/>
    </location>
</feature>
<keyword evidence="4 6" id="KW-1133">Transmembrane helix</keyword>
<keyword evidence="3 6" id="KW-0812">Transmembrane</keyword>
<dbReference type="Pfam" id="PF05425">
    <property type="entry name" value="CopD"/>
    <property type="match status" value="1"/>
</dbReference>
<evidence type="ECO:0000313" key="9">
    <source>
        <dbReference type="Proteomes" id="UP001364211"/>
    </source>
</evidence>
<evidence type="ECO:0000256" key="2">
    <source>
        <dbReference type="ARBA" id="ARBA00022475"/>
    </source>
</evidence>
<feature type="transmembrane region" description="Helical" evidence="6">
    <location>
        <begin position="61"/>
        <end position="86"/>
    </location>
</feature>
<feature type="transmembrane region" description="Helical" evidence="6">
    <location>
        <begin position="272"/>
        <end position="293"/>
    </location>
</feature>
<keyword evidence="5 6" id="KW-0472">Membrane</keyword>
<sequence length="297" mass="28026">MLVGAAVVSAGLSGGIGPDGVAPDLAQTLVRAAADGLALLAAGSALAAVLAPGRVPGADRVLAAVAPAWFAVLLVEVVVRAAVVSGRDIGAVGTADVLALLTGPRAGAGLLVSGAAVVVLAGVAGARPARPGSGAGPAVLALVVTVVAAAAPAATGHVAAAGTAPALTVPAVVVHVAAAVVWVGGLGAVLVTAHDPVVREVALPRFSRVALVAVLALTVSGLLAATARTGSPAELVTTAYGGVVLAKAVLLVVAAALGGATRARLRAGRVPVLAWAAVEVLVLAAATGVAGTLTRTA</sequence>
<name>A0ABU8T8T7_9PSEU</name>
<organism evidence="8 9">
    <name type="scientific">Pseudonocardia spirodelae</name>
    <dbReference type="NCBI Taxonomy" id="3133431"/>
    <lineage>
        <taxon>Bacteria</taxon>
        <taxon>Bacillati</taxon>
        <taxon>Actinomycetota</taxon>
        <taxon>Actinomycetes</taxon>
        <taxon>Pseudonocardiales</taxon>
        <taxon>Pseudonocardiaceae</taxon>
        <taxon>Pseudonocardia</taxon>
    </lineage>
</organism>
<evidence type="ECO:0000259" key="7">
    <source>
        <dbReference type="Pfam" id="PF05425"/>
    </source>
</evidence>
<evidence type="ECO:0000313" key="8">
    <source>
        <dbReference type="EMBL" id="MEJ8280351.1"/>
    </source>
</evidence>
<comment type="subcellular location">
    <subcellularLocation>
        <location evidence="1">Cell membrane</location>
        <topology evidence="1">Multi-pass membrane protein</topology>
    </subcellularLocation>
</comment>
<keyword evidence="9" id="KW-1185">Reference proteome</keyword>
<evidence type="ECO:0000256" key="6">
    <source>
        <dbReference type="SAM" id="Phobius"/>
    </source>
</evidence>
<dbReference type="EMBL" id="JBBJUP010000012">
    <property type="protein sequence ID" value="MEJ8280351.1"/>
    <property type="molecule type" value="Genomic_DNA"/>
</dbReference>
<evidence type="ECO:0000256" key="1">
    <source>
        <dbReference type="ARBA" id="ARBA00004651"/>
    </source>
</evidence>
<evidence type="ECO:0000256" key="5">
    <source>
        <dbReference type="ARBA" id="ARBA00023136"/>
    </source>
</evidence>
<feature type="transmembrane region" description="Helical" evidence="6">
    <location>
        <begin position="206"/>
        <end position="227"/>
    </location>
</feature>
<feature type="domain" description="Copper resistance protein D" evidence="7">
    <location>
        <begin position="202"/>
        <end position="293"/>
    </location>
</feature>
<dbReference type="RefSeq" id="WP_340291399.1">
    <property type="nucleotide sequence ID" value="NZ_JBBJUP010000012.1"/>
</dbReference>
<dbReference type="PANTHER" id="PTHR34820">
    <property type="entry name" value="INNER MEMBRANE PROTEIN YEBZ"/>
    <property type="match status" value="1"/>
</dbReference>
<feature type="transmembrane region" description="Helical" evidence="6">
    <location>
        <begin position="172"/>
        <end position="194"/>
    </location>
</feature>
<evidence type="ECO:0000256" key="3">
    <source>
        <dbReference type="ARBA" id="ARBA00022692"/>
    </source>
</evidence>
<gene>
    <name evidence="8" type="ORF">WJX68_15505</name>
</gene>
<feature type="transmembrane region" description="Helical" evidence="6">
    <location>
        <begin position="28"/>
        <end position="49"/>
    </location>
</feature>